<evidence type="ECO:0000313" key="2">
    <source>
        <dbReference type="EMBL" id="PIK32932.1"/>
    </source>
</evidence>
<feature type="compositionally biased region" description="Basic and acidic residues" evidence="1">
    <location>
        <begin position="140"/>
        <end position="152"/>
    </location>
</feature>
<dbReference type="AlphaFoldDB" id="A0A2G8JB22"/>
<feature type="compositionally biased region" description="Polar residues" evidence="1">
    <location>
        <begin position="40"/>
        <end position="51"/>
    </location>
</feature>
<gene>
    <name evidence="2" type="ORF">BSL78_30257</name>
</gene>
<comment type="caution">
    <text evidence="2">The sequence shown here is derived from an EMBL/GenBank/DDBJ whole genome shotgun (WGS) entry which is preliminary data.</text>
</comment>
<protein>
    <submittedName>
        <fullName evidence="2">Uncharacterized protein</fullName>
    </submittedName>
</protein>
<sequence>MSAALSGISLPHEDHSLFISIPTARISPGGASDIQSELNMMRSSQASVTRRSSLDDDEFDQFSEKDDLSEFDDLVEEEGDLQLEDSNQGNLEMAGSNDVNAEALQLPVNEDVIINREDGLLSEDGILSKKAERGISPPRGDGKRTVTFREDLLEPSAPTTTPLSTPRDSRELFSDSEEGRESRTLQQEQTMHQEVGEPSTELRELREQIKRDLKQTQDEIQSDLLEMNSTASH</sequence>
<feature type="compositionally biased region" description="Basic and acidic residues" evidence="1">
    <location>
        <begin position="200"/>
        <end position="217"/>
    </location>
</feature>
<accession>A0A2G8JB22</accession>
<feature type="compositionally biased region" description="Low complexity" evidence="1">
    <location>
        <begin position="154"/>
        <end position="166"/>
    </location>
</feature>
<evidence type="ECO:0000313" key="3">
    <source>
        <dbReference type="Proteomes" id="UP000230750"/>
    </source>
</evidence>
<reference evidence="2 3" key="1">
    <citation type="journal article" date="2017" name="PLoS Biol.">
        <title>The sea cucumber genome provides insights into morphological evolution and visceral regeneration.</title>
        <authorList>
            <person name="Zhang X."/>
            <person name="Sun L."/>
            <person name="Yuan J."/>
            <person name="Sun Y."/>
            <person name="Gao Y."/>
            <person name="Zhang L."/>
            <person name="Li S."/>
            <person name="Dai H."/>
            <person name="Hamel J.F."/>
            <person name="Liu C."/>
            <person name="Yu Y."/>
            <person name="Liu S."/>
            <person name="Lin W."/>
            <person name="Guo K."/>
            <person name="Jin S."/>
            <person name="Xu P."/>
            <person name="Storey K.B."/>
            <person name="Huan P."/>
            <person name="Zhang T."/>
            <person name="Zhou Y."/>
            <person name="Zhang J."/>
            <person name="Lin C."/>
            <person name="Li X."/>
            <person name="Xing L."/>
            <person name="Huo D."/>
            <person name="Sun M."/>
            <person name="Wang L."/>
            <person name="Mercier A."/>
            <person name="Li F."/>
            <person name="Yang H."/>
            <person name="Xiang J."/>
        </authorList>
    </citation>
    <scope>NUCLEOTIDE SEQUENCE [LARGE SCALE GENOMIC DNA]</scope>
    <source>
        <strain evidence="2">Shaxun</strain>
        <tissue evidence="2">Muscle</tissue>
    </source>
</reference>
<organism evidence="2 3">
    <name type="scientific">Stichopus japonicus</name>
    <name type="common">Sea cucumber</name>
    <dbReference type="NCBI Taxonomy" id="307972"/>
    <lineage>
        <taxon>Eukaryota</taxon>
        <taxon>Metazoa</taxon>
        <taxon>Echinodermata</taxon>
        <taxon>Eleutherozoa</taxon>
        <taxon>Echinozoa</taxon>
        <taxon>Holothuroidea</taxon>
        <taxon>Aspidochirotacea</taxon>
        <taxon>Aspidochirotida</taxon>
        <taxon>Stichopodidae</taxon>
        <taxon>Apostichopus</taxon>
    </lineage>
</organism>
<dbReference type="OrthoDB" id="10027994at2759"/>
<evidence type="ECO:0000256" key="1">
    <source>
        <dbReference type="SAM" id="MobiDB-lite"/>
    </source>
</evidence>
<proteinExistence type="predicted"/>
<dbReference type="EMBL" id="MRZV01002946">
    <property type="protein sequence ID" value="PIK32932.1"/>
    <property type="molecule type" value="Genomic_DNA"/>
</dbReference>
<name>A0A2G8JB22_STIJA</name>
<feature type="compositionally biased region" description="Basic and acidic residues" evidence="1">
    <location>
        <begin position="167"/>
        <end position="183"/>
    </location>
</feature>
<keyword evidence="3" id="KW-1185">Reference proteome</keyword>
<feature type="region of interest" description="Disordered" evidence="1">
    <location>
        <begin position="40"/>
        <end position="69"/>
    </location>
</feature>
<feature type="region of interest" description="Disordered" evidence="1">
    <location>
        <begin position="123"/>
        <end position="233"/>
    </location>
</feature>
<dbReference type="Proteomes" id="UP000230750">
    <property type="component" value="Unassembled WGS sequence"/>
</dbReference>